<gene>
    <name evidence="2" type="ORF">PODLI_1B028256</name>
</gene>
<feature type="region of interest" description="Disordered" evidence="1">
    <location>
        <begin position="1"/>
        <end position="70"/>
    </location>
</feature>
<organism evidence="2 3">
    <name type="scientific">Podarcis lilfordi</name>
    <name type="common">Lilford's wall lizard</name>
    <dbReference type="NCBI Taxonomy" id="74358"/>
    <lineage>
        <taxon>Eukaryota</taxon>
        <taxon>Metazoa</taxon>
        <taxon>Chordata</taxon>
        <taxon>Craniata</taxon>
        <taxon>Vertebrata</taxon>
        <taxon>Euteleostomi</taxon>
        <taxon>Lepidosauria</taxon>
        <taxon>Squamata</taxon>
        <taxon>Bifurcata</taxon>
        <taxon>Unidentata</taxon>
        <taxon>Episquamata</taxon>
        <taxon>Laterata</taxon>
        <taxon>Lacertibaenia</taxon>
        <taxon>Lacertidae</taxon>
        <taxon>Podarcis</taxon>
    </lineage>
</organism>
<keyword evidence="3" id="KW-1185">Reference proteome</keyword>
<proteinExistence type="predicted"/>
<reference evidence="2" key="1">
    <citation type="submission" date="2022-12" db="EMBL/GenBank/DDBJ databases">
        <authorList>
            <person name="Alioto T."/>
            <person name="Alioto T."/>
            <person name="Gomez Garrido J."/>
        </authorList>
    </citation>
    <scope>NUCLEOTIDE SEQUENCE</scope>
</reference>
<sequence>MASLVPETLDNPPRPSGDEGIPGLPAPLQQGKPLPIAGSGTKPGGGNPSQDFLLPPPLLPSPHLFSQAAPHNTSPGVVYSLPGSTAATTSSPPRLVQTLPGSFPDIYDGDMKRWEDHFRSIQRAYKEFGKEDDFAIRVLTEDFTLPFPFAWPSKGEASRQLAYDPSDCSGFDFFLHPGQPVPHLLQPLHATTQAFFKKRRLEQLALSYASKASLAGAPGLPTQQETSPTLRPDIMVITSMPCVAAAAAPGEPPFLLQDGKGHRNIQPAPIAIPSSAPMQSINLQFMSPTHHGQF</sequence>
<dbReference type="Proteomes" id="UP001178461">
    <property type="component" value="Chromosome 8"/>
</dbReference>
<dbReference type="EMBL" id="OX395133">
    <property type="protein sequence ID" value="CAI5781237.1"/>
    <property type="molecule type" value="Genomic_DNA"/>
</dbReference>
<name>A0AA35PDZ2_9SAUR</name>
<accession>A0AA35PDZ2</accession>
<evidence type="ECO:0000256" key="1">
    <source>
        <dbReference type="SAM" id="MobiDB-lite"/>
    </source>
</evidence>
<dbReference type="AlphaFoldDB" id="A0AA35PDZ2"/>
<evidence type="ECO:0000313" key="3">
    <source>
        <dbReference type="Proteomes" id="UP001178461"/>
    </source>
</evidence>
<evidence type="ECO:0000313" key="2">
    <source>
        <dbReference type="EMBL" id="CAI5781237.1"/>
    </source>
</evidence>
<protein>
    <submittedName>
        <fullName evidence="2">Uncharacterized protein</fullName>
    </submittedName>
</protein>